<dbReference type="SUPFAM" id="SSF103473">
    <property type="entry name" value="MFS general substrate transporter"/>
    <property type="match status" value="1"/>
</dbReference>
<dbReference type="STRING" id="45354.A0A1L0DSK2"/>
<dbReference type="GO" id="GO:0022857">
    <property type="term" value="F:transmembrane transporter activity"/>
    <property type="evidence" value="ECO:0007669"/>
    <property type="project" value="InterPro"/>
</dbReference>
<dbReference type="Proteomes" id="UP000182334">
    <property type="component" value="Chromosome V"/>
</dbReference>
<sequence length="504" mass="56275">MLVEKSGIATEIESLGSSEADKYVSTGNKNLDYLHNFDHEAHPEEVTMKQITRKLDIMLVFPMLFVYFLQFLDKVSLNYSNVMGMPKDLKFQGNQFSNLATYFFVAYIVGEFFQAFLLQKFPVHLVLGFNVVVWGICTMCCAAVQNYHGMLALRILLGFAEASVIPCLVLLTTNFYNRSQAAFRIGIFYSGLGFGQIFGGLLSYLFQLVDSTFEGWRILFLVVGLMNIACGIYVVFFVPSEPLTTKKLSPKEKFVLLEKLTEGKIGVNAHKFKPHQVKEMLLDIQCWLYLIISATISFSSNTISSFSAKDIMSFGFTSRQAALLNMPSGVVSIMSSWISTYFIMKGTTRYIAICVLLLPAICGGALMSYLPKTNKAGLLVGIYMINCITAPLAIVYSWASANVAGSTKKIGVTSLYISIGFAIGNITGPQSYRVKDAPYFQPAKVSMLATQAASFGLALVIASIYYLRNKRRNTDTSILNEEEKTENVWNDLTDFENESFRYTY</sequence>
<gene>
    <name evidence="8" type="ORF">SAMEA4029010_CIC11G00000003766</name>
</gene>
<feature type="transmembrane region" description="Helical" evidence="6">
    <location>
        <begin position="218"/>
        <end position="238"/>
    </location>
</feature>
<dbReference type="Pfam" id="PF07690">
    <property type="entry name" value="MFS_1"/>
    <property type="match status" value="1"/>
</dbReference>
<feature type="transmembrane region" description="Helical" evidence="6">
    <location>
        <begin position="99"/>
        <end position="118"/>
    </location>
</feature>
<name>A0A1L0DSK2_9ASCO</name>
<evidence type="ECO:0000256" key="6">
    <source>
        <dbReference type="SAM" id="Phobius"/>
    </source>
</evidence>
<keyword evidence="9" id="KW-1185">Reference proteome</keyword>
<feature type="transmembrane region" description="Helical" evidence="6">
    <location>
        <begin position="350"/>
        <end position="370"/>
    </location>
</feature>
<evidence type="ECO:0000256" key="5">
    <source>
        <dbReference type="ARBA" id="ARBA00023136"/>
    </source>
</evidence>
<feature type="transmembrane region" description="Helical" evidence="6">
    <location>
        <begin position="57"/>
        <end position="79"/>
    </location>
</feature>
<keyword evidence="4 6" id="KW-1133">Transmembrane helix</keyword>
<dbReference type="InterPro" id="IPR036259">
    <property type="entry name" value="MFS_trans_sf"/>
</dbReference>
<dbReference type="OrthoDB" id="6730379at2759"/>
<feature type="domain" description="Major facilitator superfamily (MFS) profile" evidence="7">
    <location>
        <begin position="59"/>
        <end position="504"/>
    </location>
</feature>
<evidence type="ECO:0000259" key="7">
    <source>
        <dbReference type="PROSITE" id="PS50850"/>
    </source>
</evidence>
<dbReference type="GO" id="GO:0016020">
    <property type="term" value="C:membrane"/>
    <property type="evidence" value="ECO:0007669"/>
    <property type="project" value="UniProtKB-SubCell"/>
</dbReference>
<feature type="transmembrane region" description="Helical" evidence="6">
    <location>
        <begin position="280"/>
        <end position="300"/>
    </location>
</feature>
<feature type="transmembrane region" description="Helical" evidence="6">
    <location>
        <begin position="410"/>
        <end position="428"/>
    </location>
</feature>
<dbReference type="PROSITE" id="PS50850">
    <property type="entry name" value="MFS"/>
    <property type="match status" value="1"/>
</dbReference>
<protein>
    <submittedName>
        <fullName evidence="8">CIC11C00000003766</fullName>
    </submittedName>
</protein>
<proteinExistence type="predicted"/>
<organism evidence="8 9">
    <name type="scientific">Sungouiella intermedia</name>
    <dbReference type="NCBI Taxonomy" id="45354"/>
    <lineage>
        <taxon>Eukaryota</taxon>
        <taxon>Fungi</taxon>
        <taxon>Dikarya</taxon>
        <taxon>Ascomycota</taxon>
        <taxon>Saccharomycotina</taxon>
        <taxon>Pichiomycetes</taxon>
        <taxon>Metschnikowiaceae</taxon>
        <taxon>Sungouiella</taxon>
    </lineage>
</organism>
<keyword evidence="3 6" id="KW-0812">Transmembrane</keyword>
<dbReference type="InterPro" id="IPR011701">
    <property type="entry name" value="MFS"/>
</dbReference>
<feature type="transmembrane region" description="Helical" evidence="6">
    <location>
        <begin position="151"/>
        <end position="171"/>
    </location>
</feature>
<evidence type="ECO:0000256" key="2">
    <source>
        <dbReference type="ARBA" id="ARBA00022448"/>
    </source>
</evidence>
<evidence type="ECO:0000256" key="1">
    <source>
        <dbReference type="ARBA" id="ARBA00004141"/>
    </source>
</evidence>
<keyword evidence="5 6" id="KW-0472">Membrane</keyword>
<accession>A0A1L0DSK2</accession>
<reference evidence="8 9" key="1">
    <citation type="submission" date="2016-10" db="EMBL/GenBank/DDBJ databases">
        <authorList>
            <person name="de Groot N.N."/>
        </authorList>
    </citation>
    <scope>NUCLEOTIDE SEQUENCE [LARGE SCALE GENOMIC DNA]</scope>
    <source>
        <strain evidence="8 9">CBS 141442</strain>
    </source>
</reference>
<evidence type="ECO:0000313" key="9">
    <source>
        <dbReference type="Proteomes" id="UP000182334"/>
    </source>
</evidence>
<feature type="transmembrane region" description="Helical" evidence="6">
    <location>
        <begin position="448"/>
        <end position="467"/>
    </location>
</feature>
<dbReference type="InterPro" id="IPR020846">
    <property type="entry name" value="MFS_dom"/>
</dbReference>
<feature type="transmembrane region" description="Helical" evidence="6">
    <location>
        <begin position="320"/>
        <end position="343"/>
    </location>
</feature>
<dbReference type="Gene3D" id="1.20.1250.20">
    <property type="entry name" value="MFS general substrate transporter like domains"/>
    <property type="match status" value="2"/>
</dbReference>
<evidence type="ECO:0000313" key="8">
    <source>
        <dbReference type="EMBL" id="SGZ55342.1"/>
    </source>
</evidence>
<feature type="transmembrane region" description="Helical" evidence="6">
    <location>
        <begin position="183"/>
        <end position="206"/>
    </location>
</feature>
<dbReference type="PANTHER" id="PTHR43791:SF40">
    <property type="entry name" value="THIAMINE PATHWAY TRANSPORTER THI73"/>
    <property type="match status" value="1"/>
</dbReference>
<dbReference type="AlphaFoldDB" id="A0A1L0DSK2"/>
<feature type="transmembrane region" description="Helical" evidence="6">
    <location>
        <begin position="125"/>
        <end position="145"/>
    </location>
</feature>
<dbReference type="EMBL" id="LT635760">
    <property type="protein sequence ID" value="SGZ55342.1"/>
    <property type="molecule type" value="Genomic_DNA"/>
</dbReference>
<feature type="transmembrane region" description="Helical" evidence="6">
    <location>
        <begin position="376"/>
        <end position="398"/>
    </location>
</feature>
<evidence type="ECO:0000256" key="4">
    <source>
        <dbReference type="ARBA" id="ARBA00022989"/>
    </source>
</evidence>
<evidence type="ECO:0000256" key="3">
    <source>
        <dbReference type="ARBA" id="ARBA00022692"/>
    </source>
</evidence>
<comment type="subcellular location">
    <subcellularLocation>
        <location evidence="1">Membrane</location>
        <topology evidence="1">Multi-pass membrane protein</topology>
    </subcellularLocation>
</comment>
<keyword evidence="2" id="KW-0813">Transport</keyword>
<dbReference type="PANTHER" id="PTHR43791">
    <property type="entry name" value="PERMEASE-RELATED"/>
    <property type="match status" value="1"/>
</dbReference>